<gene>
    <name evidence="3" type="primary">LOC118895305</name>
</gene>
<dbReference type="KEGG" id="bmus:118895305"/>
<feature type="compositionally biased region" description="Pro residues" evidence="1">
    <location>
        <begin position="97"/>
        <end position="108"/>
    </location>
</feature>
<keyword evidence="2" id="KW-1185">Reference proteome</keyword>
<dbReference type="OrthoDB" id="1106148at2759"/>
<reference evidence="3" key="1">
    <citation type="submission" date="2025-08" db="UniProtKB">
        <authorList>
            <consortium name="RefSeq"/>
        </authorList>
    </citation>
    <scope>IDENTIFICATION</scope>
    <source>
        <tissue evidence="3">Epidermis and Blubber</tissue>
    </source>
</reference>
<feature type="compositionally biased region" description="Low complexity" evidence="1">
    <location>
        <begin position="84"/>
        <end position="96"/>
    </location>
</feature>
<dbReference type="InterPro" id="IPR055304">
    <property type="entry name" value="CHCHD2/10-like"/>
</dbReference>
<dbReference type="RefSeq" id="XP_036708138.1">
    <property type="nucleotide sequence ID" value="XM_036852243.1"/>
</dbReference>
<protein>
    <submittedName>
        <fullName evidence="3">Coiled-coil-helix-coiled-coil-helix domain-containing protein 2-like</fullName>
    </submittedName>
</protein>
<proteinExistence type="predicted"/>
<name>A0A8B8XEM6_BALMU</name>
<dbReference type="PANTHER" id="PTHR13523:SF3">
    <property type="entry name" value="COILED-COIL-HELIX-COILED-COIL-HELIX DOMAIN-CONTAINING PROTEIN 2-RELATED"/>
    <property type="match status" value="1"/>
</dbReference>
<evidence type="ECO:0000313" key="2">
    <source>
        <dbReference type="Proteomes" id="UP000694857"/>
    </source>
</evidence>
<dbReference type="PANTHER" id="PTHR13523">
    <property type="entry name" value="COILED-COIL-HELIX-COILED-COIL-HELIX DOMAIN CONTAINING 2/NUR77"/>
    <property type="match status" value="1"/>
</dbReference>
<feature type="compositionally biased region" description="Basic residues" evidence="1">
    <location>
        <begin position="67"/>
        <end position="79"/>
    </location>
</feature>
<evidence type="ECO:0000313" key="3">
    <source>
        <dbReference type="RefSeq" id="XP_036708138.1"/>
    </source>
</evidence>
<dbReference type="GO" id="GO:0043565">
    <property type="term" value="F:sequence-specific DNA binding"/>
    <property type="evidence" value="ECO:0007669"/>
    <property type="project" value="TreeGrafter"/>
</dbReference>
<accession>A0A8B8XEM6</accession>
<dbReference type="GO" id="GO:0005739">
    <property type="term" value="C:mitochondrion"/>
    <property type="evidence" value="ECO:0007669"/>
    <property type="project" value="TreeGrafter"/>
</dbReference>
<dbReference type="GO" id="GO:0045944">
    <property type="term" value="P:positive regulation of transcription by RNA polymerase II"/>
    <property type="evidence" value="ECO:0007669"/>
    <property type="project" value="TreeGrafter"/>
</dbReference>
<dbReference type="GO" id="GO:0007005">
    <property type="term" value="P:mitochondrion organization"/>
    <property type="evidence" value="ECO:0007669"/>
    <property type="project" value="InterPro"/>
</dbReference>
<dbReference type="AlphaFoldDB" id="A0A8B8XEM6"/>
<organism evidence="2 3">
    <name type="scientific">Balaenoptera musculus</name>
    <name type="common">Blue whale</name>
    <dbReference type="NCBI Taxonomy" id="9771"/>
    <lineage>
        <taxon>Eukaryota</taxon>
        <taxon>Metazoa</taxon>
        <taxon>Chordata</taxon>
        <taxon>Craniata</taxon>
        <taxon>Vertebrata</taxon>
        <taxon>Euteleostomi</taxon>
        <taxon>Mammalia</taxon>
        <taxon>Eutheria</taxon>
        <taxon>Laurasiatheria</taxon>
        <taxon>Artiodactyla</taxon>
        <taxon>Whippomorpha</taxon>
        <taxon>Cetacea</taxon>
        <taxon>Mysticeti</taxon>
        <taxon>Balaenopteridae</taxon>
        <taxon>Balaenoptera</taxon>
    </lineage>
</organism>
<feature type="region of interest" description="Disordered" evidence="1">
    <location>
        <begin position="1"/>
        <end position="121"/>
    </location>
</feature>
<sequence>MPLCLLRDPTPHPGTPLKVRKKSASDYLRLSSRVSSSEEKVPLLTLGGERPLRPADASRAVDTPLRRAFKVPRGSRSRTPRVAPPASRAPQMRSAPRPAPAAQPPAAAPPSAVGSPASAPRQPGLMAQMAATAAGVAVGSAIGHTLGHALPGGFSGGSNAEPSRLDISYQEPQGTQPAQQQQSGPCFFEVKQFLECAQNQGDLKLCEGFSEVLKTSQSFQDSGLL</sequence>
<dbReference type="GeneID" id="118895305"/>
<dbReference type="GO" id="GO:0005634">
    <property type="term" value="C:nucleus"/>
    <property type="evidence" value="ECO:0007669"/>
    <property type="project" value="TreeGrafter"/>
</dbReference>
<dbReference type="Proteomes" id="UP000694857">
    <property type="component" value="Chromosome 5"/>
</dbReference>
<evidence type="ECO:0000256" key="1">
    <source>
        <dbReference type="SAM" id="MobiDB-lite"/>
    </source>
</evidence>
<feature type="compositionally biased region" description="Low complexity" evidence="1">
    <location>
        <begin position="109"/>
        <end position="121"/>
    </location>
</feature>